<evidence type="ECO:0000313" key="3">
    <source>
        <dbReference type="Proteomes" id="UP000609651"/>
    </source>
</evidence>
<dbReference type="EMBL" id="WTPX01000066">
    <property type="protein sequence ID" value="NNJ26211.1"/>
    <property type="molecule type" value="Genomic_DNA"/>
</dbReference>
<dbReference type="InterPro" id="IPR038721">
    <property type="entry name" value="IS701-like_DDE_dom"/>
</dbReference>
<sequence length="96" mass="10752">MRGLISRVERKNGWQLAEEVGEAKPTNLQRFIARARWNADEVCDDLREYVVERLGDPAGVDESVLIVDETGFLKKGTKPVGVKRMYSGTAGRVENC</sequence>
<proteinExistence type="predicted"/>
<feature type="domain" description="Transposase IS701-like DDE" evidence="1">
    <location>
        <begin position="2"/>
        <end position="96"/>
    </location>
</feature>
<dbReference type="PANTHER" id="PTHR33627:SF1">
    <property type="entry name" value="TRANSPOSASE"/>
    <property type="match status" value="1"/>
</dbReference>
<keyword evidence="3" id="KW-1185">Reference proteome</keyword>
<reference evidence="2 3" key="1">
    <citation type="journal article" date="2020" name="Syst. Appl. Microbiol.">
        <title>Alienimonas chondri sp. nov., a novel planctomycete isolated from the biofilm of the red alga Chondrus crispus.</title>
        <authorList>
            <person name="Vitorino I."/>
            <person name="Albuquerque L."/>
            <person name="Wiegand S."/>
            <person name="Kallscheuer N."/>
            <person name="da Costa M.S."/>
            <person name="Lobo-da-Cunha A."/>
            <person name="Jogler C."/>
            <person name="Lage O.M."/>
        </authorList>
    </citation>
    <scope>NUCLEOTIDE SEQUENCE [LARGE SCALE GENOMIC DNA]</scope>
    <source>
        <strain evidence="2 3">LzC2</strain>
    </source>
</reference>
<dbReference type="Pfam" id="PF13546">
    <property type="entry name" value="DDE_5"/>
    <property type="match status" value="1"/>
</dbReference>
<gene>
    <name evidence="2" type="ORF">LzC2_22920</name>
</gene>
<evidence type="ECO:0000259" key="1">
    <source>
        <dbReference type="Pfam" id="PF13546"/>
    </source>
</evidence>
<comment type="caution">
    <text evidence="2">The sequence shown here is derived from an EMBL/GenBank/DDBJ whole genome shotgun (WGS) entry which is preliminary data.</text>
</comment>
<protein>
    <submittedName>
        <fullName evidence="2">IS701 family transposase ISAzs6</fullName>
    </submittedName>
</protein>
<evidence type="ECO:0000313" key="2">
    <source>
        <dbReference type="EMBL" id="NNJ26211.1"/>
    </source>
</evidence>
<accession>A0ABX1VFK0</accession>
<organism evidence="2 3">
    <name type="scientific">Alienimonas chondri</name>
    <dbReference type="NCBI Taxonomy" id="2681879"/>
    <lineage>
        <taxon>Bacteria</taxon>
        <taxon>Pseudomonadati</taxon>
        <taxon>Planctomycetota</taxon>
        <taxon>Planctomycetia</taxon>
        <taxon>Planctomycetales</taxon>
        <taxon>Planctomycetaceae</taxon>
        <taxon>Alienimonas</taxon>
    </lineage>
</organism>
<dbReference type="InterPro" id="IPR039365">
    <property type="entry name" value="IS701-like"/>
</dbReference>
<dbReference type="Proteomes" id="UP000609651">
    <property type="component" value="Unassembled WGS sequence"/>
</dbReference>
<dbReference type="PANTHER" id="PTHR33627">
    <property type="entry name" value="TRANSPOSASE"/>
    <property type="match status" value="1"/>
</dbReference>
<name>A0ABX1VFK0_9PLAN</name>